<name>A0ABP7SZC9_9BURK</name>
<evidence type="ECO:0000256" key="1">
    <source>
        <dbReference type="SAM" id="MobiDB-lite"/>
    </source>
</evidence>
<dbReference type="EMBL" id="BAAAZE010000007">
    <property type="protein sequence ID" value="GAA4018766.1"/>
    <property type="molecule type" value="Genomic_DNA"/>
</dbReference>
<gene>
    <name evidence="2" type="ORF">GCM10022212_13440</name>
</gene>
<feature type="compositionally biased region" description="Low complexity" evidence="1">
    <location>
        <begin position="70"/>
        <end position="91"/>
    </location>
</feature>
<keyword evidence="3" id="KW-1185">Reference proteome</keyword>
<evidence type="ECO:0000313" key="2">
    <source>
        <dbReference type="EMBL" id="GAA4018766.1"/>
    </source>
</evidence>
<accession>A0ABP7SZC9</accession>
<sequence length="104" mass="11156">MVVVALMHPGSATRSAGCRVTIDTHNGICDLTERIPLAYPRTEQSSSASRLPRPLRNIWQVTTGSKSVRTTATATTPAEPVSRTTSTTTSIDRIKKTSNNGTSK</sequence>
<comment type="caution">
    <text evidence="2">The sequence shown here is derived from an EMBL/GenBank/DDBJ whole genome shotgun (WGS) entry which is preliminary data.</text>
</comment>
<evidence type="ECO:0008006" key="4">
    <source>
        <dbReference type="Google" id="ProtNLM"/>
    </source>
</evidence>
<reference evidence="3" key="1">
    <citation type="journal article" date="2019" name="Int. J. Syst. Evol. Microbiol.">
        <title>The Global Catalogue of Microorganisms (GCM) 10K type strain sequencing project: providing services to taxonomists for standard genome sequencing and annotation.</title>
        <authorList>
            <consortium name="The Broad Institute Genomics Platform"/>
            <consortium name="The Broad Institute Genome Sequencing Center for Infectious Disease"/>
            <person name="Wu L."/>
            <person name="Ma J."/>
        </authorList>
    </citation>
    <scope>NUCLEOTIDE SEQUENCE [LARGE SCALE GENOMIC DNA]</scope>
    <source>
        <strain evidence="3">JCM 16673</strain>
    </source>
</reference>
<dbReference type="Proteomes" id="UP001501353">
    <property type="component" value="Unassembled WGS sequence"/>
</dbReference>
<feature type="region of interest" description="Disordered" evidence="1">
    <location>
        <begin position="66"/>
        <end position="104"/>
    </location>
</feature>
<organism evidence="2 3">
    <name type="scientific">Actimicrobium antarcticum</name>
    <dbReference type="NCBI Taxonomy" id="1051899"/>
    <lineage>
        <taxon>Bacteria</taxon>
        <taxon>Pseudomonadati</taxon>
        <taxon>Pseudomonadota</taxon>
        <taxon>Betaproteobacteria</taxon>
        <taxon>Burkholderiales</taxon>
        <taxon>Oxalobacteraceae</taxon>
        <taxon>Actimicrobium</taxon>
    </lineage>
</organism>
<proteinExistence type="predicted"/>
<protein>
    <recommendedName>
        <fullName evidence="4">Secreted protein</fullName>
    </recommendedName>
</protein>
<evidence type="ECO:0000313" key="3">
    <source>
        <dbReference type="Proteomes" id="UP001501353"/>
    </source>
</evidence>